<dbReference type="EMBL" id="GL888384">
    <property type="protein sequence ID" value="EGI61926.1"/>
    <property type="molecule type" value="Genomic_DNA"/>
</dbReference>
<evidence type="ECO:0000313" key="1">
    <source>
        <dbReference type="EMBL" id="EGI61926.1"/>
    </source>
</evidence>
<evidence type="ECO:0000313" key="2">
    <source>
        <dbReference type="Proteomes" id="UP000007755"/>
    </source>
</evidence>
<gene>
    <name evidence="1" type="ORF">G5I_09829</name>
</gene>
<dbReference type="InParanoid" id="F4WV38"/>
<sequence>MFRGGHYNSRKRVSLWVRAIRIGHPWAGSKKNPAIFILPPINAEASAVNHSSDTCLIIFIHSISLGDLNASKDAAAFRLKVGRELKRVSSNLLILDPFTPIFDSIFNKKSRKSIDFSNFRISIARIAAGFTIWLKQRFADQIRMLEPVALGPGQTYAAPCRIIAVTGKSGLDNPSKSVASNDATESILTDPRRTRMRSLRMDAFAVQIMNLEAAARLLIITFRVTEFEIFQQNHSFPHVVQECRKTSVFGIHLSAVNDAQQLRIVS</sequence>
<protein>
    <submittedName>
        <fullName evidence="1">Uncharacterized protein</fullName>
    </submittedName>
</protein>
<dbReference type="AlphaFoldDB" id="F4WV38"/>
<reference evidence="1" key="1">
    <citation type="submission" date="2011-02" db="EMBL/GenBank/DDBJ databases">
        <title>The genome of the leaf-cutting ant Acromyrmex echinatior suggests key adaptations to social evolution and fungus farming.</title>
        <authorList>
            <person name="Nygaard S."/>
            <person name="Zhang G."/>
        </authorList>
    </citation>
    <scope>NUCLEOTIDE SEQUENCE</scope>
</reference>
<accession>F4WV38</accession>
<keyword evidence="2" id="KW-1185">Reference proteome</keyword>
<dbReference type="Proteomes" id="UP000007755">
    <property type="component" value="Unassembled WGS sequence"/>
</dbReference>
<proteinExistence type="predicted"/>
<organism evidence="2">
    <name type="scientific">Acromyrmex echinatior</name>
    <name type="common">Panamanian leafcutter ant</name>
    <name type="synonym">Acromyrmex octospinosus echinatior</name>
    <dbReference type="NCBI Taxonomy" id="103372"/>
    <lineage>
        <taxon>Eukaryota</taxon>
        <taxon>Metazoa</taxon>
        <taxon>Ecdysozoa</taxon>
        <taxon>Arthropoda</taxon>
        <taxon>Hexapoda</taxon>
        <taxon>Insecta</taxon>
        <taxon>Pterygota</taxon>
        <taxon>Neoptera</taxon>
        <taxon>Endopterygota</taxon>
        <taxon>Hymenoptera</taxon>
        <taxon>Apocrita</taxon>
        <taxon>Aculeata</taxon>
        <taxon>Formicoidea</taxon>
        <taxon>Formicidae</taxon>
        <taxon>Myrmicinae</taxon>
        <taxon>Acromyrmex</taxon>
    </lineage>
</organism>
<name>F4WV38_ACREC</name>